<feature type="compositionally biased region" description="Basic and acidic residues" evidence="1">
    <location>
        <begin position="18"/>
        <end position="36"/>
    </location>
</feature>
<organism evidence="3 4">
    <name type="scientific">Seminavis robusta</name>
    <dbReference type="NCBI Taxonomy" id="568900"/>
    <lineage>
        <taxon>Eukaryota</taxon>
        <taxon>Sar</taxon>
        <taxon>Stramenopiles</taxon>
        <taxon>Ochrophyta</taxon>
        <taxon>Bacillariophyta</taxon>
        <taxon>Bacillariophyceae</taxon>
        <taxon>Bacillariophycidae</taxon>
        <taxon>Naviculales</taxon>
        <taxon>Naviculaceae</taxon>
        <taxon>Seminavis</taxon>
    </lineage>
</organism>
<dbReference type="AlphaFoldDB" id="A0A9N8EMS1"/>
<keyword evidence="2" id="KW-0472">Membrane</keyword>
<name>A0A9N8EMS1_9STRA</name>
<dbReference type="PANTHER" id="PTHR48054:SF94">
    <property type="entry name" value="LEUCINE-RICH REPEAT RECEPTOR-LIKE PROTEIN FASCIATED EAR2"/>
    <property type="match status" value="1"/>
</dbReference>
<keyword evidence="2" id="KW-0812">Transmembrane</keyword>
<dbReference type="Proteomes" id="UP001153069">
    <property type="component" value="Unassembled WGS sequence"/>
</dbReference>
<evidence type="ECO:0000313" key="3">
    <source>
        <dbReference type="EMBL" id="CAB9521894.1"/>
    </source>
</evidence>
<feature type="compositionally biased region" description="Polar residues" evidence="1">
    <location>
        <begin position="1"/>
        <end position="17"/>
    </location>
</feature>
<feature type="compositionally biased region" description="Basic and acidic residues" evidence="1">
    <location>
        <begin position="67"/>
        <end position="80"/>
    </location>
</feature>
<comment type="caution">
    <text evidence="3">The sequence shown here is derived from an EMBL/GenBank/DDBJ whole genome shotgun (WGS) entry which is preliminary data.</text>
</comment>
<feature type="region of interest" description="Disordered" evidence="1">
    <location>
        <begin position="107"/>
        <end position="126"/>
    </location>
</feature>
<keyword evidence="2" id="KW-1133">Transmembrane helix</keyword>
<evidence type="ECO:0000256" key="2">
    <source>
        <dbReference type="SAM" id="Phobius"/>
    </source>
</evidence>
<sequence length="709" mass="76713">MSAQDAKNNELPVSSGDTRGHPDSSPHMTPEEKAHAEAILRLTAVAADDTTRTGNISEYRDIAQLERAADDNNLDGRRPAVQETEEEQTAAENTGYRSALATRFENNQRRGQLSFFPDSGSGPKPTEPQTILLPAASSILPVTYSLDHPVDGSNPLDLPLSLDLPVPGELPGAYRSGPGESSQRTLALDYNLLSAAAVSSSATVPLPTIPHPAAPISTGTSAGNSRPDALLLAVASQVEELQHAEEMDASNASHLQQIEVSRKRFKTCLLLLVIAAIAIIMILVAVLLPGNTTDGSATPTSHPSQAPTSAPSMSLEGRIEALLEEDTLLALEDPASPQSKAFEWLLDDSDKLWSYSDDRIKQKFALAALYYATNGEFWAENSNWLNHSVHECEWFNSPEFARKTRTNVIYPGYLSEFFPPTEPPPTTCSPDEMLYRNLWLNLNNLVGSLPEELYMLTSLKTLSLGPNQLHGSLSSHIGKLTQLEGLAIFDQPPEGNIPSEIGFLTELRDDARTYSIRGRPLFELLLTENDLTGTIPTELGNIESLEWLVLSRNRIDGTIPSELAMFPTNLVVSVGENDLVGTIPRVIPTELGQLTTANFLAFENNQLSGQIPSEFGYLRGLGRLTLANNSLSGTIPEELSSLQQTLHTITFNGNPKLSGTIPEEVCNMNGTGVRSSWDLLKPVQGLFFDCGGLLCGCGCSCGMGNESKV</sequence>
<evidence type="ECO:0000313" key="4">
    <source>
        <dbReference type="Proteomes" id="UP001153069"/>
    </source>
</evidence>
<dbReference type="InterPro" id="IPR001611">
    <property type="entry name" value="Leu-rich_rpt"/>
</dbReference>
<dbReference type="Pfam" id="PF00560">
    <property type="entry name" value="LRR_1"/>
    <property type="match status" value="2"/>
</dbReference>
<dbReference type="InterPro" id="IPR052592">
    <property type="entry name" value="LRR-RLK"/>
</dbReference>
<protein>
    <submittedName>
        <fullName evidence="3">Leucine Rich Repeat</fullName>
    </submittedName>
</protein>
<feature type="region of interest" description="Disordered" evidence="1">
    <location>
        <begin position="1"/>
        <end position="36"/>
    </location>
</feature>
<feature type="region of interest" description="Disordered" evidence="1">
    <location>
        <begin position="67"/>
        <end position="96"/>
    </location>
</feature>
<gene>
    <name evidence="3" type="ORF">SEMRO_1246_G255760.1</name>
</gene>
<keyword evidence="4" id="KW-1185">Reference proteome</keyword>
<reference evidence="3" key="1">
    <citation type="submission" date="2020-06" db="EMBL/GenBank/DDBJ databases">
        <authorList>
            <consortium name="Plant Systems Biology data submission"/>
        </authorList>
    </citation>
    <scope>NUCLEOTIDE SEQUENCE</scope>
    <source>
        <strain evidence="3">D6</strain>
    </source>
</reference>
<dbReference type="InterPro" id="IPR032675">
    <property type="entry name" value="LRR_dom_sf"/>
</dbReference>
<dbReference type="PANTHER" id="PTHR48054">
    <property type="entry name" value="RECEPTOR KINASE-LIKE PROTEIN XA21"/>
    <property type="match status" value="1"/>
</dbReference>
<dbReference type="SUPFAM" id="SSF52058">
    <property type="entry name" value="L domain-like"/>
    <property type="match status" value="1"/>
</dbReference>
<proteinExistence type="predicted"/>
<dbReference type="Gene3D" id="3.80.10.10">
    <property type="entry name" value="Ribonuclease Inhibitor"/>
    <property type="match status" value="2"/>
</dbReference>
<evidence type="ECO:0000256" key="1">
    <source>
        <dbReference type="SAM" id="MobiDB-lite"/>
    </source>
</evidence>
<accession>A0A9N8EMS1</accession>
<feature type="transmembrane region" description="Helical" evidence="2">
    <location>
        <begin position="268"/>
        <end position="288"/>
    </location>
</feature>
<dbReference type="EMBL" id="CAICTM010001244">
    <property type="protein sequence ID" value="CAB9521894.1"/>
    <property type="molecule type" value="Genomic_DNA"/>
</dbReference>
<dbReference type="OrthoDB" id="38453at2759"/>